<evidence type="ECO:0000313" key="3">
    <source>
        <dbReference type="Proteomes" id="UP000494329"/>
    </source>
</evidence>
<reference evidence="2 3" key="1">
    <citation type="submission" date="2020-04" db="EMBL/GenBank/DDBJ databases">
        <authorList>
            <person name="De Canck E."/>
        </authorList>
    </citation>
    <scope>NUCLEOTIDE SEQUENCE [LARGE SCALE GENOMIC DNA]</scope>
    <source>
        <strain evidence="2 3">LMG 29739</strain>
    </source>
</reference>
<feature type="compositionally biased region" description="Pro residues" evidence="1">
    <location>
        <begin position="20"/>
        <end position="29"/>
    </location>
</feature>
<feature type="compositionally biased region" description="Low complexity" evidence="1">
    <location>
        <begin position="7"/>
        <end position="19"/>
    </location>
</feature>
<protein>
    <submittedName>
        <fullName evidence="2">Uncharacterized protein</fullName>
    </submittedName>
</protein>
<dbReference type="AlphaFoldDB" id="A0A6J5E1X7"/>
<feature type="compositionally biased region" description="Low complexity" evidence="1">
    <location>
        <begin position="30"/>
        <end position="55"/>
    </location>
</feature>
<feature type="compositionally biased region" description="Basic and acidic residues" evidence="1">
    <location>
        <begin position="83"/>
        <end position="96"/>
    </location>
</feature>
<evidence type="ECO:0000256" key="1">
    <source>
        <dbReference type="SAM" id="MobiDB-lite"/>
    </source>
</evidence>
<evidence type="ECO:0000313" key="2">
    <source>
        <dbReference type="EMBL" id="CAB3760439.1"/>
    </source>
</evidence>
<sequence length="193" mass="19821">MTKRKAPSAPSPSSSTAPSTPTPTPPRPRPSSALSSTSSSSSSRSRSSSSSSTLSPMPPTPAPSSSGTRTLSEFRFSKGHGAHAGERGPKRGKTEIRPSAVTSVNELRNRSRSLDGGTTKFGGGDVQVSLVPRRSDPTQFRAIGTKTGGGGTDGPTSFPIDPANVPASALKRTGVRASQVVNEPDSPRRKGTP</sequence>
<keyword evidence="3" id="KW-1185">Reference proteome</keyword>
<organism evidence="2 3">
    <name type="scientific">Paraburkholderia solisilvae</name>
    <dbReference type="NCBI Taxonomy" id="624376"/>
    <lineage>
        <taxon>Bacteria</taxon>
        <taxon>Pseudomonadati</taxon>
        <taxon>Pseudomonadota</taxon>
        <taxon>Betaproteobacteria</taxon>
        <taxon>Burkholderiales</taxon>
        <taxon>Burkholderiaceae</taxon>
        <taxon>Paraburkholderia</taxon>
    </lineage>
</organism>
<accession>A0A6J5E1X7</accession>
<dbReference type="EMBL" id="CADIKF010000025">
    <property type="protein sequence ID" value="CAB3760439.1"/>
    <property type="molecule type" value="Genomic_DNA"/>
</dbReference>
<name>A0A6J5E1X7_9BURK</name>
<gene>
    <name evidence="2" type="ORF">LMG29739_03389</name>
</gene>
<proteinExistence type="predicted"/>
<feature type="region of interest" description="Disordered" evidence="1">
    <location>
        <begin position="1"/>
        <end position="193"/>
    </location>
</feature>
<dbReference type="Proteomes" id="UP000494329">
    <property type="component" value="Unassembled WGS sequence"/>
</dbReference>